<dbReference type="PROSITE" id="PS00571">
    <property type="entry name" value="AMIDASES"/>
    <property type="match status" value="1"/>
</dbReference>
<name>A0A226EUJ3_FOLCA</name>
<dbReference type="GO" id="GO:0015276">
    <property type="term" value="F:ligand-gated monoatomic ion channel activity"/>
    <property type="evidence" value="ECO:0007669"/>
    <property type="project" value="InterPro"/>
</dbReference>
<dbReference type="PANTHER" id="PTHR45847:SF6">
    <property type="entry name" value="FATTY ACID AMIDE HYDROLASE"/>
    <property type="match status" value="1"/>
</dbReference>
<comment type="similarity">
    <text evidence="1">Belongs to the glutamate-gated ion channel (TC 1.A.10.1) family.</text>
</comment>
<evidence type="ECO:0000256" key="4">
    <source>
        <dbReference type="SAM" id="Phobius"/>
    </source>
</evidence>
<accession>A0A226EUJ3</accession>
<evidence type="ECO:0000313" key="7">
    <source>
        <dbReference type="EMBL" id="OXA60827.1"/>
    </source>
</evidence>
<dbReference type="Pfam" id="PF01425">
    <property type="entry name" value="Amidase"/>
    <property type="match status" value="1"/>
</dbReference>
<evidence type="ECO:0000256" key="1">
    <source>
        <dbReference type="ARBA" id="ARBA00008685"/>
    </source>
</evidence>
<reference evidence="7 8" key="1">
    <citation type="submission" date="2015-12" db="EMBL/GenBank/DDBJ databases">
        <title>The genome of Folsomia candida.</title>
        <authorList>
            <person name="Faddeeva A."/>
            <person name="Derks M.F."/>
            <person name="Anvar Y."/>
            <person name="Smit S."/>
            <person name="Van Straalen N."/>
            <person name="Roelofs D."/>
        </authorList>
    </citation>
    <scope>NUCLEOTIDE SEQUENCE [LARGE SCALE GENOMIC DNA]</scope>
    <source>
        <strain evidence="7 8">VU population</strain>
        <tissue evidence="7">Whole body</tissue>
    </source>
</reference>
<dbReference type="SUPFAM" id="SSF75304">
    <property type="entry name" value="Amidase signature (AS) enzymes"/>
    <property type="match status" value="1"/>
</dbReference>
<dbReference type="InterPro" id="IPR023631">
    <property type="entry name" value="Amidase_dom"/>
</dbReference>
<proteinExistence type="inferred from homology"/>
<protein>
    <submittedName>
        <fullName evidence="7">Fatty acid amide hydrolase 1</fullName>
    </submittedName>
</protein>
<feature type="transmembrane region" description="Helical" evidence="4">
    <location>
        <begin position="153"/>
        <end position="171"/>
    </location>
</feature>
<dbReference type="Proteomes" id="UP000198287">
    <property type="component" value="Unassembled WGS sequence"/>
</dbReference>
<feature type="transmembrane region" description="Helical" evidence="4">
    <location>
        <begin position="89"/>
        <end position="107"/>
    </location>
</feature>
<evidence type="ECO:0000259" key="6">
    <source>
        <dbReference type="Pfam" id="PF01425"/>
    </source>
</evidence>
<dbReference type="GO" id="GO:0009062">
    <property type="term" value="P:fatty acid catabolic process"/>
    <property type="evidence" value="ECO:0007669"/>
    <property type="project" value="TreeGrafter"/>
</dbReference>
<evidence type="ECO:0000256" key="3">
    <source>
        <dbReference type="ARBA" id="ARBA00022801"/>
    </source>
</evidence>
<dbReference type="InterPro" id="IPR052096">
    <property type="entry name" value="Endocannabinoid_amidase"/>
</dbReference>
<evidence type="ECO:0000256" key="2">
    <source>
        <dbReference type="ARBA" id="ARBA00009199"/>
    </source>
</evidence>
<dbReference type="STRING" id="158441.A0A226EUJ3"/>
<feature type="domain" description="Ionotropic glutamate receptor C-terminal" evidence="5">
    <location>
        <begin position="88"/>
        <end position="245"/>
    </location>
</feature>
<sequence>MGTDLKWSCHLNPIPSGLNRNDSRQILVPITEFREQGYDWCFMLGHDASWSAYVDYASTFGTIDLVFATAWPIRELKWTAVLEPLQLPVWIWTAFSYFIISIFILVFKRIHTIMKSETSKKTQSLSIVESCVKSFMTSYSVILEQGVDDVEGIKSILTIWFIFTIIIGTGYKSTLKSRLTFPSPEILPSNYKELADTNDFQIILNAQGVVEKMFFATTTVSEMVKIRDRMRHEPSTENCVRETFLKRRTACIGWFPYFKQTVSATQTLFSSMESLIYTKQAAHFNSLSMAFQKDSIFVDAFTPITAALYETGVYSTWEKKVNNYYKEIGRQKVLRDKGSKIYERLEKNKFTELRKRKQTERKIQFHDFRNQYSGKEDDKILQLSFSELRHKLETRQVTSEYVLKSFIAKSLQVQDELNCITEFVPAAMEKAKELDKLENIKGPLHGIPFCVKDDTAVIGMDSSCGLSRLLFKPAKESAVLVQIIENLGAIAFCRTNLPQSCLSIGSDNPIFGQTLNPLNKRLGPGGSSSGTAALVGAGGCHFGIGTDSGGSLRIPAHCCGLSTMRATFNRISDSGCLHCSPNLTTVPGILTKRSEDLGYIYQLVFNYHNEFPLDPRVPKIPWDLEKFSTRKPLRIGYFTQFTKLSPVGDIPLVIMEAKSHLEKLGHTLTPFEMPDHSRLWFSMMTDDTMAKSFLKNTKNDAISECVSELRKTLLFLPLYRRVFRTIVYVCRKLDIKSEFGQEIAEFPELEKEAFTKELLEKMENLDLLLCPVFPFCAISAHAMAPVSMKLQYAMLYSYIWNLVNFCAGVTKFGKESGQHWPTTDSILTQYKQESIGCNIGVQIVGKPYDEERVLRVLKELDQTTRME</sequence>
<evidence type="ECO:0000313" key="8">
    <source>
        <dbReference type="Proteomes" id="UP000198287"/>
    </source>
</evidence>
<comment type="similarity">
    <text evidence="2">Belongs to the amidase family.</text>
</comment>
<dbReference type="Pfam" id="PF00060">
    <property type="entry name" value="Lig_chan"/>
    <property type="match status" value="1"/>
</dbReference>
<dbReference type="OrthoDB" id="6428749at2759"/>
<dbReference type="InterPro" id="IPR001320">
    <property type="entry name" value="Iontro_rcpt_C"/>
</dbReference>
<keyword evidence="3 7" id="KW-0378">Hydrolase</keyword>
<dbReference type="Gene3D" id="1.10.287.70">
    <property type="match status" value="1"/>
</dbReference>
<dbReference type="GO" id="GO:0004040">
    <property type="term" value="F:amidase activity"/>
    <property type="evidence" value="ECO:0007669"/>
    <property type="project" value="TreeGrafter"/>
</dbReference>
<evidence type="ECO:0000259" key="5">
    <source>
        <dbReference type="Pfam" id="PF00060"/>
    </source>
</evidence>
<gene>
    <name evidence="7" type="ORF">Fcan01_05542</name>
</gene>
<comment type="caution">
    <text evidence="7">The sequence shown here is derived from an EMBL/GenBank/DDBJ whole genome shotgun (WGS) entry which is preliminary data.</text>
</comment>
<dbReference type="GO" id="GO:0017064">
    <property type="term" value="F:fatty acid amide hydrolase activity"/>
    <property type="evidence" value="ECO:0007669"/>
    <property type="project" value="TreeGrafter"/>
</dbReference>
<feature type="domain" description="Amidase" evidence="6">
    <location>
        <begin position="402"/>
        <end position="854"/>
    </location>
</feature>
<dbReference type="PANTHER" id="PTHR45847">
    <property type="entry name" value="FATTY ACID AMIDE HYDROLASE"/>
    <property type="match status" value="1"/>
</dbReference>
<keyword evidence="4" id="KW-1133">Transmembrane helix</keyword>
<dbReference type="AlphaFoldDB" id="A0A226EUJ3"/>
<dbReference type="Gene3D" id="3.90.1300.10">
    <property type="entry name" value="Amidase signature (AS) domain"/>
    <property type="match status" value="1"/>
</dbReference>
<dbReference type="InterPro" id="IPR020556">
    <property type="entry name" value="Amidase_CS"/>
</dbReference>
<dbReference type="InterPro" id="IPR036928">
    <property type="entry name" value="AS_sf"/>
</dbReference>
<keyword evidence="4" id="KW-0812">Transmembrane</keyword>
<organism evidence="7 8">
    <name type="scientific">Folsomia candida</name>
    <name type="common">Springtail</name>
    <dbReference type="NCBI Taxonomy" id="158441"/>
    <lineage>
        <taxon>Eukaryota</taxon>
        <taxon>Metazoa</taxon>
        <taxon>Ecdysozoa</taxon>
        <taxon>Arthropoda</taxon>
        <taxon>Hexapoda</taxon>
        <taxon>Collembola</taxon>
        <taxon>Entomobryomorpha</taxon>
        <taxon>Isotomoidea</taxon>
        <taxon>Isotomidae</taxon>
        <taxon>Proisotominae</taxon>
        <taxon>Folsomia</taxon>
    </lineage>
</organism>
<keyword evidence="4" id="KW-0472">Membrane</keyword>
<dbReference type="EMBL" id="LNIX01000002">
    <property type="protein sequence ID" value="OXA60827.1"/>
    <property type="molecule type" value="Genomic_DNA"/>
</dbReference>
<keyword evidence="8" id="KW-1185">Reference proteome</keyword>
<dbReference type="GO" id="GO:0016020">
    <property type="term" value="C:membrane"/>
    <property type="evidence" value="ECO:0007669"/>
    <property type="project" value="InterPro"/>
</dbReference>